<evidence type="ECO:0000256" key="1">
    <source>
        <dbReference type="ARBA" id="ARBA00009856"/>
    </source>
</evidence>
<dbReference type="InterPro" id="IPR012942">
    <property type="entry name" value="SRR1-like"/>
</dbReference>
<dbReference type="RefSeq" id="XP_004930686.1">
    <property type="nucleotide sequence ID" value="XM_004930629.5"/>
</dbReference>
<proteinExistence type="inferred from homology"/>
<dbReference type="GO" id="GO:0005737">
    <property type="term" value="C:cytoplasm"/>
    <property type="evidence" value="ECO:0007669"/>
    <property type="project" value="TreeGrafter"/>
</dbReference>
<evidence type="ECO:0000313" key="3">
    <source>
        <dbReference type="EnsemblMetazoa" id="XP_004930686.1"/>
    </source>
</evidence>
<name>A0A8R1WJL8_BOMMO</name>
<comment type="similarity">
    <text evidence="1">Belongs to the SRR1 family.</text>
</comment>
<dbReference type="AlphaFoldDB" id="A0A8R1WJL8"/>
<dbReference type="Proteomes" id="UP000005204">
    <property type="component" value="Unassembled WGS sequence"/>
</dbReference>
<feature type="domain" description="SRR1-like" evidence="2">
    <location>
        <begin position="72"/>
        <end position="236"/>
    </location>
</feature>
<dbReference type="KEGG" id="bmor:101740940"/>
<evidence type="ECO:0000259" key="2">
    <source>
        <dbReference type="Pfam" id="PF07985"/>
    </source>
</evidence>
<dbReference type="EnsemblMetazoa" id="XM_004930629.4">
    <property type="protein sequence ID" value="XP_004930686.1"/>
    <property type="gene ID" value="LOC101740940"/>
</dbReference>
<sequence>MSRSVIDNDGFTLVKSKRSSKNKQTKIPEKSFSFTNSDIEINISKTVRKINTAVEELKISTYFENVAKSVSTVLQSREIVEIVCFGLGRIAECNISRYQLALLLSLRDIFNIKKVFVHDPIFYKSECTVLQELGINVIEENNEGNYVISDSGVTLVYLPHCPKQLTNNFLWSNWGVNLRNCVLICNSFNSLIENQPSRVLKEIVPFIKNIFPYTSEIYLENNFQYSDIFNDTSLHYFPNDKLLNIDSTFWTKSDKPKYEDNEEFISSHMIEKLNIF</sequence>
<dbReference type="PANTHER" id="PTHR28626">
    <property type="entry name" value="SRR1-LIKE PROTEIN"/>
    <property type="match status" value="1"/>
</dbReference>
<organism evidence="3 4">
    <name type="scientific">Bombyx mori</name>
    <name type="common">Silk moth</name>
    <dbReference type="NCBI Taxonomy" id="7091"/>
    <lineage>
        <taxon>Eukaryota</taxon>
        <taxon>Metazoa</taxon>
        <taxon>Ecdysozoa</taxon>
        <taxon>Arthropoda</taxon>
        <taxon>Hexapoda</taxon>
        <taxon>Insecta</taxon>
        <taxon>Pterygota</taxon>
        <taxon>Neoptera</taxon>
        <taxon>Endopterygota</taxon>
        <taxon>Lepidoptera</taxon>
        <taxon>Glossata</taxon>
        <taxon>Ditrysia</taxon>
        <taxon>Bombycoidea</taxon>
        <taxon>Bombycidae</taxon>
        <taxon>Bombycinae</taxon>
        <taxon>Bombyx</taxon>
    </lineage>
</organism>
<dbReference type="PANTHER" id="PTHR28626:SF3">
    <property type="entry name" value="SRR1-LIKE PROTEIN"/>
    <property type="match status" value="1"/>
</dbReference>
<reference evidence="4" key="1">
    <citation type="journal article" date="2008" name="Insect Biochem. Mol. Biol.">
        <title>The genome of a lepidopteran model insect, the silkworm Bombyx mori.</title>
        <authorList>
            <consortium name="International Silkworm Genome Consortium"/>
        </authorList>
    </citation>
    <scope>NUCLEOTIDE SEQUENCE [LARGE SCALE GENOMIC DNA]</scope>
    <source>
        <strain evidence="4">p50T</strain>
    </source>
</reference>
<dbReference type="GO" id="GO:0005634">
    <property type="term" value="C:nucleus"/>
    <property type="evidence" value="ECO:0007669"/>
    <property type="project" value="TreeGrafter"/>
</dbReference>
<reference evidence="3" key="2">
    <citation type="submission" date="2022-06" db="UniProtKB">
        <authorList>
            <consortium name="EnsemblMetazoa"/>
        </authorList>
    </citation>
    <scope>IDENTIFICATION</scope>
    <source>
        <strain evidence="3">p50T (Dazao)</strain>
    </source>
</reference>
<evidence type="ECO:0000313" key="4">
    <source>
        <dbReference type="Proteomes" id="UP000005204"/>
    </source>
</evidence>
<keyword evidence="4" id="KW-1185">Reference proteome</keyword>
<protein>
    <recommendedName>
        <fullName evidence="2">SRR1-like domain-containing protein</fullName>
    </recommendedName>
</protein>
<accession>A0A8R1WJL8</accession>
<dbReference type="Pfam" id="PF07985">
    <property type="entry name" value="SRR1"/>
    <property type="match status" value="1"/>
</dbReference>
<dbReference type="InterPro" id="IPR040044">
    <property type="entry name" value="SRR1L"/>
</dbReference>
<dbReference type="GeneID" id="101740940"/>
<dbReference type="OrthoDB" id="551431at2759"/>